<dbReference type="AlphaFoldDB" id="A0A7K3M2G4"/>
<dbReference type="Pfam" id="PF10094">
    <property type="entry name" value="DUF2332"/>
    <property type="match status" value="1"/>
</dbReference>
<protein>
    <submittedName>
        <fullName evidence="1">DUF2332 family protein</fullName>
    </submittedName>
</protein>
<dbReference type="Proteomes" id="UP000460435">
    <property type="component" value="Unassembled WGS sequence"/>
</dbReference>
<dbReference type="InterPro" id="IPR011200">
    <property type="entry name" value="UCP012608"/>
</dbReference>
<proteinExistence type="predicted"/>
<dbReference type="EMBL" id="WLZY01000003">
    <property type="protein sequence ID" value="NDL57484.1"/>
    <property type="molecule type" value="Genomic_DNA"/>
</dbReference>
<keyword evidence="2" id="KW-1185">Reference proteome</keyword>
<name>A0A7K3M2G4_9ACTN</name>
<dbReference type="RefSeq" id="WP_162450191.1">
    <property type="nucleotide sequence ID" value="NZ_WLZY01000003.1"/>
</dbReference>
<organism evidence="1 2">
    <name type="scientific">Phytoactinopolyspora mesophila</name>
    <dbReference type="NCBI Taxonomy" id="2650750"/>
    <lineage>
        <taxon>Bacteria</taxon>
        <taxon>Bacillati</taxon>
        <taxon>Actinomycetota</taxon>
        <taxon>Actinomycetes</taxon>
        <taxon>Jiangellales</taxon>
        <taxon>Jiangellaceae</taxon>
        <taxon>Phytoactinopolyspora</taxon>
    </lineage>
</organism>
<reference evidence="1 2" key="1">
    <citation type="submission" date="2019-11" db="EMBL/GenBank/DDBJ databases">
        <authorList>
            <person name="Li X.-J."/>
            <person name="Feng X.-M."/>
        </authorList>
    </citation>
    <scope>NUCLEOTIDE SEQUENCE [LARGE SCALE GENOMIC DNA]</scope>
    <source>
        <strain evidence="1 2">XMNu-373</strain>
    </source>
</reference>
<comment type="caution">
    <text evidence="1">The sequence shown here is derived from an EMBL/GenBank/DDBJ whole genome shotgun (WGS) entry which is preliminary data.</text>
</comment>
<gene>
    <name evidence="1" type="ORF">F7O44_10405</name>
</gene>
<evidence type="ECO:0000313" key="1">
    <source>
        <dbReference type="EMBL" id="NDL57484.1"/>
    </source>
</evidence>
<accession>A0A7K3M2G4</accession>
<sequence length="321" mass="35064">MTADTAEQYRVFGERYARGTSPTYERLALAVARNRQLTSLIDELPPPKRQPNLLFGATRYLGGPVDDDDAFHTWIQANWTEVAGVIRERRTQTNEAARCAVLLPLLAQLPQPLALLEVGASAGLCLYPDVYRYRYGDHVVGSETSPVEMNCAPAGNVPLPERVPEVVWRAGLDLNPVDLTDDDALRWLDALIWPEHHDRSARLHAAATAIRADPPNIQAGDLLTDLPALAAQAPAEATLVVFHSAVLTYVPPESRTTFVQTVSALPGHWISNEGLNVFPDIRAGLAAPAEPDGMFLLALDGHPVARTEQHGRSITWLDSSP</sequence>
<evidence type="ECO:0000313" key="2">
    <source>
        <dbReference type="Proteomes" id="UP000460435"/>
    </source>
</evidence>